<evidence type="ECO:0000256" key="3">
    <source>
        <dbReference type="ARBA" id="ARBA00022801"/>
    </source>
</evidence>
<dbReference type="GO" id="GO:0046872">
    <property type="term" value="F:metal ion binding"/>
    <property type="evidence" value="ECO:0007669"/>
    <property type="project" value="UniProtKB-KW"/>
</dbReference>
<dbReference type="SUPFAM" id="SSF56281">
    <property type="entry name" value="Metallo-hydrolase/oxidoreductase"/>
    <property type="match status" value="1"/>
</dbReference>
<reference evidence="6 7" key="1">
    <citation type="submission" date="2020-12" db="EMBL/GenBank/DDBJ databases">
        <title>Sulforoseuscoccus oceanibium gen. nov., sp. nov., a representative of the phylum Verrucomicrobia with special cytoplasmic membrane, and proposal of Sulforoseuscoccusaceae fam. nov.</title>
        <authorList>
            <person name="Xi F."/>
        </authorList>
    </citation>
    <scope>NUCLEOTIDE SEQUENCE [LARGE SCALE GENOMIC DNA]</scope>
    <source>
        <strain evidence="6 7">T37</strain>
    </source>
</reference>
<dbReference type="GO" id="GO:0016787">
    <property type="term" value="F:hydrolase activity"/>
    <property type="evidence" value="ECO:0007669"/>
    <property type="project" value="UniProtKB-KW"/>
</dbReference>
<organism evidence="6 7">
    <name type="scientific">Sulfuriroseicoccus oceanibius</name>
    <dbReference type="NCBI Taxonomy" id="2707525"/>
    <lineage>
        <taxon>Bacteria</taxon>
        <taxon>Pseudomonadati</taxon>
        <taxon>Verrucomicrobiota</taxon>
        <taxon>Verrucomicrobiia</taxon>
        <taxon>Verrucomicrobiales</taxon>
        <taxon>Verrucomicrobiaceae</taxon>
        <taxon>Sulfuriroseicoccus</taxon>
    </lineage>
</organism>
<sequence length="275" mass="29001">MARLDHALEDDYEDVLRKAAHGHGEDAASLAERAGIDEEVVAAAFAGREGSPDVLRLLAPLVGLDAGRLVALARGSYVPQADLPDGVAEVSMDFHGLPVHAWLVEDPANPKDVIAIDTGIRPEPLLNALVHGGFNLKAIFITHMDPDHVGGVEGVLEKFPEAELWSPEGEGYAPGRHFQAGDVFAFGGLKLKMISSRGHGPAAVSIAVEGLDAPVVMVGDAIFAGSIGRPRHGLELALREIRENLLSLPSRTVLCPGHGALTTVGQELAHNPFFG</sequence>
<dbReference type="AlphaFoldDB" id="A0A6B3LCH6"/>
<dbReference type="InterPro" id="IPR001279">
    <property type="entry name" value="Metallo-B-lactamas"/>
</dbReference>
<dbReference type="PANTHER" id="PTHR46233:SF3">
    <property type="entry name" value="HYDROXYACYLGLUTATHIONE HYDROLASE GLOC"/>
    <property type="match status" value="1"/>
</dbReference>
<keyword evidence="2" id="KW-0479">Metal-binding</keyword>
<keyword evidence="7" id="KW-1185">Reference proteome</keyword>
<dbReference type="SMART" id="SM00849">
    <property type="entry name" value="Lactamase_B"/>
    <property type="match status" value="1"/>
</dbReference>
<gene>
    <name evidence="6" type="ORF">G3M56_005265</name>
</gene>
<dbReference type="RefSeq" id="WP_164364183.1">
    <property type="nucleotide sequence ID" value="NZ_CP066776.1"/>
</dbReference>
<evidence type="ECO:0000256" key="4">
    <source>
        <dbReference type="ARBA" id="ARBA00022833"/>
    </source>
</evidence>
<evidence type="ECO:0000313" key="6">
    <source>
        <dbReference type="EMBL" id="QQL45989.1"/>
    </source>
</evidence>
<protein>
    <submittedName>
        <fullName evidence="6">MBL fold metallo-hydrolase</fullName>
    </submittedName>
</protein>
<dbReference type="Proteomes" id="UP000475117">
    <property type="component" value="Chromosome"/>
</dbReference>
<evidence type="ECO:0000259" key="5">
    <source>
        <dbReference type="SMART" id="SM00849"/>
    </source>
</evidence>
<name>A0A6B3LCH6_9BACT</name>
<keyword evidence="4" id="KW-0862">Zinc</keyword>
<evidence type="ECO:0000256" key="1">
    <source>
        <dbReference type="ARBA" id="ARBA00001947"/>
    </source>
</evidence>
<comment type="cofactor">
    <cofactor evidence="1">
        <name>Zn(2+)</name>
        <dbReference type="ChEBI" id="CHEBI:29105"/>
    </cofactor>
</comment>
<accession>A0A6B3LCH6</accession>
<dbReference type="Pfam" id="PF00753">
    <property type="entry name" value="Lactamase_B"/>
    <property type="match status" value="1"/>
</dbReference>
<dbReference type="KEGG" id="soa:G3M56_005265"/>
<feature type="domain" description="Metallo-beta-lactamase" evidence="5">
    <location>
        <begin position="98"/>
        <end position="258"/>
    </location>
</feature>
<dbReference type="PANTHER" id="PTHR46233">
    <property type="entry name" value="HYDROXYACYLGLUTATHIONE HYDROLASE GLOC"/>
    <property type="match status" value="1"/>
</dbReference>
<proteinExistence type="predicted"/>
<dbReference type="Gene3D" id="3.60.15.10">
    <property type="entry name" value="Ribonuclease Z/Hydroxyacylglutathione hydrolase-like"/>
    <property type="match status" value="1"/>
</dbReference>
<evidence type="ECO:0000313" key="7">
    <source>
        <dbReference type="Proteomes" id="UP000475117"/>
    </source>
</evidence>
<evidence type="ECO:0000256" key="2">
    <source>
        <dbReference type="ARBA" id="ARBA00022723"/>
    </source>
</evidence>
<keyword evidence="3 6" id="KW-0378">Hydrolase</keyword>
<dbReference type="InterPro" id="IPR051453">
    <property type="entry name" value="MBL_Glyoxalase_II"/>
</dbReference>
<dbReference type="InterPro" id="IPR036866">
    <property type="entry name" value="RibonucZ/Hydroxyglut_hydro"/>
</dbReference>
<dbReference type="EMBL" id="CP066776">
    <property type="protein sequence ID" value="QQL45989.1"/>
    <property type="molecule type" value="Genomic_DNA"/>
</dbReference>